<keyword evidence="3" id="KW-1185">Reference proteome</keyword>
<dbReference type="EMBL" id="CAJVPS010007536">
    <property type="protein sequence ID" value="CAG8635839.1"/>
    <property type="molecule type" value="Genomic_DNA"/>
</dbReference>
<proteinExistence type="predicted"/>
<comment type="caution">
    <text evidence="2">The sequence shown here is derived from an EMBL/GenBank/DDBJ whole genome shotgun (WGS) entry which is preliminary data.</text>
</comment>
<organism evidence="2 3">
    <name type="scientific">Ambispora leptoticha</name>
    <dbReference type="NCBI Taxonomy" id="144679"/>
    <lineage>
        <taxon>Eukaryota</taxon>
        <taxon>Fungi</taxon>
        <taxon>Fungi incertae sedis</taxon>
        <taxon>Mucoromycota</taxon>
        <taxon>Glomeromycotina</taxon>
        <taxon>Glomeromycetes</taxon>
        <taxon>Archaeosporales</taxon>
        <taxon>Ambisporaceae</taxon>
        <taxon>Ambispora</taxon>
    </lineage>
</organism>
<accession>A0A9N9DEB9</accession>
<gene>
    <name evidence="2" type="ORF">ALEPTO_LOCUS9539</name>
</gene>
<feature type="coiled-coil region" evidence="1">
    <location>
        <begin position="353"/>
        <end position="514"/>
    </location>
</feature>
<protein>
    <submittedName>
        <fullName evidence="2">11430_t:CDS:1</fullName>
    </submittedName>
</protein>
<dbReference type="Proteomes" id="UP000789508">
    <property type="component" value="Unassembled WGS sequence"/>
</dbReference>
<feature type="coiled-coil region" evidence="1">
    <location>
        <begin position="538"/>
        <end position="565"/>
    </location>
</feature>
<evidence type="ECO:0000256" key="1">
    <source>
        <dbReference type="SAM" id="Coils"/>
    </source>
</evidence>
<keyword evidence="1" id="KW-0175">Coiled coil</keyword>
<sequence length="576" mass="68510">MDINILVRDKKRKYKLFFEAINKNKSSFIFSTAELSDDANKKNKDENHIVDRLSAPFVPELRVDYYDTYTTYSWDKQEVIESVIENARIHYEYNQPIIERDFENRRRWSEHEMLIKQKKALLKFEEIFFNNTEKYLPGFEYLYEVGISRKSGYCKNVLIMTNGYGIFAVIFFDITLNTAKTKENKERFIKENLKNLDVISVVGVAVAYKEKEEISFVSKIDSSITKFVAAKRVIGASVKIDKDNNDNGNKKNDGFLLNDSLKKKKTIEKEKEENLKSLKIQQFKVILENLYARELRIEQILNQDINNKNNDSNDYNNENNNYNDDVIIENESIEKINKFDDAATEFLNNEDKLGNEKEKENNQSREIKQLKKVIRHLTDREREQNLMSQTLDQEKKYQQEMHDFKIRVNQLANEISRLNDLITQDKQQHAQELQLIHEMEARNIEIGMHDFKIRVNQLTNEISRLNNIITQDKQRQHAQELQLIHEMEARKIEIENLKKENLALQEENRKLLSQLDSDGAKKDLSGETELKMKLKWMQERQKQERQEFQERIEMLIKQRLELEYEVKQQSNAFLCD</sequence>
<evidence type="ECO:0000313" key="3">
    <source>
        <dbReference type="Proteomes" id="UP000789508"/>
    </source>
</evidence>
<name>A0A9N9DEB9_9GLOM</name>
<dbReference type="OrthoDB" id="2366574at2759"/>
<evidence type="ECO:0000313" key="2">
    <source>
        <dbReference type="EMBL" id="CAG8635839.1"/>
    </source>
</evidence>
<dbReference type="AlphaFoldDB" id="A0A9N9DEB9"/>
<reference evidence="2" key="1">
    <citation type="submission" date="2021-06" db="EMBL/GenBank/DDBJ databases">
        <authorList>
            <person name="Kallberg Y."/>
            <person name="Tangrot J."/>
            <person name="Rosling A."/>
        </authorList>
    </citation>
    <scope>NUCLEOTIDE SEQUENCE</scope>
    <source>
        <strain evidence="2">FL130A</strain>
    </source>
</reference>